<dbReference type="Proteomes" id="UP000800041">
    <property type="component" value="Unassembled WGS sequence"/>
</dbReference>
<reference evidence="2" key="1">
    <citation type="journal article" date="2020" name="Stud. Mycol.">
        <title>101 Dothideomycetes genomes: a test case for predicting lifestyles and emergence of pathogens.</title>
        <authorList>
            <person name="Haridas S."/>
            <person name="Albert R."/>
            <person name="Binder M."/>
            <person name="Bloem J."/>
            <person name="Labutti K."/>
            <person name="Salamov A."/>
            <person name="Andreopoulos B."/>
            <person name="Baker S."/>
            <person name="Barry K."/>
            <person name="Bills G."/>
            <person name="Bluhm B."/>
            <person name="Cannon C."/>
            <person name="Castanera R."/>
            <person name="Culley D."/>
            <person name="Daum C."/>
            <person name="Ezra D."/>
            <person name="Gonzalez J."/>
            <person name="Henrissat B."/>
            <person name="Kuo A."/>
            <person name="Liang C."/>
            <person name="Lipzen A."/>
            <person name="Lutzoni F."/>
            <person name="Magnuson J."/>
            <person name="Mondo S."/>
            <person name="Nolan M."/>
            <person name="Ohm R."/>
            <person name="Pangilinan J."/>
            <person name="Park H.-J."/>
            <person name="Ramirez L."/>
            <person name="Alfaro M."/>
            <person name="Sun H."/>
            <person name="Tritt A."/>
            <person name="Yoshinaga Y."/>
            <person name="Zwiers L.-H."/>
            <person name="Turgeon B."/>
            <person name="Goodwin S."/>
            <person name="Spatafora J."/>
            <person name="Crous P."/>
            <person name="Grigoriev I."/>
        </authorList>
    </citation>
    <scope>NUCLEOTIDE SEQUENCE</scope>
    <source>
        <strain evidence="2">CBS 113979</strain>
    </source>
</reference>
<feature type="compositionally biased region" description="Basic residues" evidence="1">
    <location>
        <begin position="698"/>
        <end position="708"/>
    </location>
</feature>
<protein>
    <submittedName>
        <fullName evidence="2">Uncharacterized protein</fullName>
    </submittedName>
</protein>
<name>A0A6G1HFF6_9PEZI</name>
<feature type="compositionally biased region" description="Polar residues" evidence="1">
    <location>
        <begin position="347"/>
        <end position="366"/>
    </location>
</feature>
<feature type="compositionally biased region" description="Gly residues" evidence="1">
    <location>
        <begin position="652"/>
        <end position="669"/>
    </location>
</feature>
<proteinExistence type="predicted"/>
<evidence type="ECO:0000256" key="1">
    <source>
        <dbReference type="SAM" id="MobiDB-lite"/>
    </source>
</evidence>
<keyword evidence="3" id="KW-1185">Reference proteome</keyword>
<feature type="compositionally biased region" description="Low complexity" evidence="1">
    <location>
        <begin position="511"/>
        <end position="520"/>
    </location>
</feature>
<gene>
    <name evidence="2" type="ORF">K402DRAFT_388468</name>
</gene>
<feature type="region of interest" description="Disordered" evidence="1">
    <location>
        <begin position="500"/>
        <end position="596"/>
    </location>
</feature>
<organism evidence="2 3">
    <name type="scientific">Aulographum hederae CBS 113979</name>
    <dbReference type="NCBI Taxonomy" id="1176131"/>
    <lineage>
        <taxon>Eukaryota</taxon>
        <taxon>Fungi</taxon>
        <taxon>Dikarya</taxon>
        <taxon>Ascomycota</taxon>
        <taxon>Pezizomycotina</taxon>
        <taxon>Dothideomycetes</taxon>
        <taxon>Pleosporomycetidae</taxon>
        <taxon>Aulographales</taxon>
        <taxon>Aulographaceae</taxon>
    </lineage>
</organism>
<feature type="compositionally biased region" description="Polar residues" evidence="1">
    <location>
        <begin position="310"/>
        <end position="320"/>
    </location>
</feature>
<feature type="compositionally biased region" description="Low complexity" evidence="1">
    <location>
        <begin position="296"/>
        <end position="309"/>
    </location>
</feature>
<feature type="region of interest" description="Disordered" evidence="1">
    <location>
        <begin position="289"/>
        <end position="320"/>
    </location>
</feature>
<evidence type="ECO:0000313" key="3">
    <source>
        <dbReference type="Proteomes" id="UP000800041"/>
    </source>
</evidence>
<accession>A0A6G1HFF6</accession>
<sequence length="749" mass="78506">MSITKRLQIVTSLPLTHTYTTPTPVSGFLKVISLPNQDPQSQGQLRSAALTLRGTVHTSSSTPPLSLFSIPQIITLPLPTAQYPDHTTDIPFSIPFPTHTSPDPRDTTFAFSPPFTSSGAPIPLPPSFAYQSSNETINSQGKKEEQIDCTISYTLSVTFTDTPWWVEDEILLKYTSISAAMAPNQLPTETIYRPLYLSSQSQPQLMPPSPGRSPRNSLDVGGGARSRSRSRSGSFRDMARIFLSSEPSGGEIAPSAQQPPVMLAIETPKWLALNTQRGGVFPLRVGVAPHSSSTVSFPPQSWSSGGSPPRHSTSGSTPPHQQCDVFLKAFTVTLTTLTQTRTHGKHLSSSLLTSSNPYHRSPDTHTSSHQCVLAHHPQLCIPLHDLHVEGGLLDLAALVPEAFTTTVSDGHVPSFSSPTVARTYTLAVEVVVACGGEIRVVGTGESGVDVDGVVTDSSVAASLPLPAVAVSAADGQVSSGAMDTRDTGFGAPYEDYQQQYQQQNPTPGPHQSGYQQSAYSYPPPSPFQPPAGQAVPMSVPTPPSPQPQLQQTYSPLPPSSYHPPSAYNSSSPYPYQSYPADLSTSPNRAAGAQPTLAEKEKSVAALKALATKGALSREDMKHLSPAEIKKLGRGEWKGLGKELGKDLWKGLNGEGSGKSGSSSGLGLGGSSSSSGLGLGSSSGGGGKYGDGLGLGRLSGKKPKKSKKTKKDEEAEAAADALDAAGSLEGNGGDGGDEGVAEVLGALFGV</sequence>
<feature type="region of interest" description="Disordered" evidence="1">
    <location>
        <begin position="200"/>
        <end position="233"/>
    </location>
</feature>
<evidence type="ECO:0000313" key="2">
    <source>
        <dbReference type="EMBL" id="KAF1991913.1"/>
    </source>
</evidence>
<feature type="compositionally biased region" description="Low complexity" evidence="1">
    <location>
        <begin position="717"/>
        <end position="727"/>
    </location>
</feature>
<feature type="region of interest" description="Disordered" evidence="1">
    <location>
        <begin position="645"/>
        <end position="736"/>
    </location>
</feature>
<feature type="compositionally biased region" description="Low complexity" evidence="1">
    <location>
        <begin position="562"/>
        <end position="579"/>
    </location>
</feature>
<feature type="region of interest" description="Disordered" evidence="1">
    <location>
        <begin position="343"/>
        <end position="366"/>
    </location>
</feature>
<feature type="compositionally biased region" description="Gly residues" evidence="1">
    <location>
        <begin position="676"/>
        <end position="696"/>
    </location>
</feature>
<dbReference type="AlphaFoldDB" id="A0A6G1HFF6"/>
<dbReference type="EMBL" id="ML977138">
    <property type="protein sequence ID" value="KAF1991913.1"/>
    <property type="molecule type" value="Genomic_DNA"/>
</dbReference>